<protein>
    <recommendedName>
        <fullName evidence="6">Exostosin GT47 domain-containing protein</fullName>
    </recommendedName>
</protein>
<feature type="non-terminal residue" evidence="7">
    <location>
        <position position="318"/>
    </location>
</feature>
<proteinExistence type="inferred from homology"/>
<keyword evidence="3" id="KW-0328">Glycosyltransferase</keyword>
<dbReference type="GO" id="GO:0000139">
    <property type="term" value="C:Golgi membrane"/>
    <property type="evidence" value="ECO:0007669"/>
    <property type="project" value="UniProtKB-SubCell"/>
</dbReference>
<reference evidence="7 8" key="1">
    <citation type="journal article" date="2021" name="Nat. Plants">
        <title>The Taxus genome provides insights into paclitaxel biosynthesis.</title>
        <authorList>
            <person name="Xiong X."/>
            <person name="Gou J."/>
            <person name="Liao Q."/>
            <person name="Li Y."/>
            <person name="Zhou Q."/>
            <person name="Bi G."/>
            <person name="Li C."/>
            <person name="Du R."/>
            <person name="Wang X."/>
            <person name="Sun T."/>
            <person name="Guo L."/>
            <person name="Liang H."/>
            <person name="Lu P."/>
            <person name="Wu Y."/>
            <person name="Zhang Z."/>
            <person name="Ro D.K."/>
            <person name="Shang Y."/>
            <person name="Huang S."/>
            <person name="Yan J."/>
        </authorList>
    </citation>
    <scope>NUCLEOTIDE SEQUENCE [LARGE SCALE GENOMIC DNA]</scope>
    <source>
        <strain evidence="7">Ta-2019</strain>
    </source>
</reference>
<dbReference type="InterPro" id="IPR004263">
    <property type="entry name" value="Exostosin"/>
</dbReference>
<dbReference type="PANTHER" id="PTHR11062:SF337">
    <property type="entry name" value="OS04G0109900 PROTEIN"/>
    <property type="match status" value="1"/>
</dbReference>
<evidence type="ECO:0000256" key="1">
    <source>
        <dbReference type="ARBA" id="ARBA00004323"/>
    </source>
</evidence>
<keyword evidence="8" id="KW-1185">Reference proteome</keyword>
<dbReference type="EMBL" id="JAHRHJ020000010">
    <property type="protein sequence ID" value="KAH9299257.1"/>
    <property type="molecule type" value="Genomic_DNA"/>
</dbReference>
<dbReference type="Proteomes" id="UP000824469">
    <property type="component" value="Unassembled WGS sequence"/>
</dbReference>
<sequence length="318" mass="36299">MAKPLDMVVGEEMGGGARLQFLPFAQRVGRGRRHRAHCHQLLSCRAHVGEAPLVNPTVEKSDKFIYEPGEDTDQLISLNHNLAGTQQPWRTKPVTEIQAKAKGKRRVFSRVEMELKRARAAIRKAARFRNANAPSSSYVPRGAIYRNGFTFQQSYAEMEKRFRIFMYSEGEMPLVHHGPCKDIYTTEGRFIHELQLGNPFLTSKPEEAHVFFLPFSVVMMVSYVYRPNSYDSTPIKRFISDYIQVVSNKYSFWNRSLGADHFMLSCHDWAPQTSMANRYLYNNAIRVLCNANTSEGFNPAKDATLPEMNFKNGSAIAM</sequence>
<keyword evidence="4" id="KW-0735">Signal-anchor</keyword>
<comment type="subcellular location">
    <subcellularLocation>
        <location evidence="1">Golgi apparatus membrane</location>
        <topology evidence="1">Single-pass type II membrane protein</topology>
    </subcellularLocation>
</comment>
<evidence type="ECO:0000256" key="2">
    <source>
        <dbReference type="ARBA" id="ARBA00010271"/>
    </source>
</evidence>
<feature type="domain" description="Exostosin GT47" evidence="6">
    <location>
        <begin position="158"/>
        <end position="311"/>
    </location>
</feature>
<evidence type="ECO:0000313" key="8">
    <source>
        <dbReference type="Proteomes" id="UP000824469"/>
    </source>
</evidence>
<evidence type="ECO:0000256" key="4">
    <source>
        <dbReference type="ARBA" id="ARBA00022968"/>
    </source>
</evidence>
<evidence type="ECO:0000313" key="7">
    <source>
        <dbReference type="EMBL" id="KAH9299257.1"/>
    </source>
</evidence>
<keyword evidence="3" id="KW-0808">Transferase</keyword>
<dbReference type="Pfam" id="PF03016">
    <property type="entry name" value="Exostosin_GT47"/>
    <property type="match status" value="1"/>
</dbReference>
<keyword evidence="4" id="KW-0812">Transmembrane</keyword>
<comment type="caution">
    <text evidence="7">The sequence shown here is derived from an EMBL/GenBank/DDBJ whole genome shotgun (WGS) entry which is preliminary data.</text>
</comment>
<dbReference type="GO" id="GO:0016757">
    <property type="term" value="F:glycosyltransferase activity"/>
    <property type="evidence" value="ECO:0007669"/>
    <property type="project" value="UniProtKB-KW"/>
</dbReference>
<dbReference type="PANTHER" id="PTHR11062">
    <property type="entry name" value="EXOSTOSIN HEPARAN SULFATE GLYCOSYLTRANSFERASE -RELATED"/>
    <property type="match status" value="1"/>
</dbReference>
<comment type="similarity">
    <text evidence="2">Belongs to the glycosyltransferase 47 family.</text>
</comment>
<dbReference type="InterPro" id="IPR040911">
    <property type="entry name" value="Exostosin_GT47"/>
</dbReference>
<keyword evidence="5" id="KW-0333">Golgi apparatus</keyword>
<dbReference type="AlphaFoldDB" id="A0AA38CK96"/>
<evidence type="ECO:0000259" key="6">
    <source>
        <dbReference type="Pfam" id="PF03016"/>
    </source>
</evidence>
<organism evidence="7 8">
    <name type="scientific">Taxus chinensis</name>
    <name type="common">Chinese yew</name>
    <name type="synonym">Taxus wallichiana var. chinensis</name>
    <dbReference type="NCBI Taxonomy" id="29808"/>
    <lineage>
        <taxon>Eukaryota</taxon>
        <taxon>Viridiplantae</taxon>
        <taxon>Streptophyta</taxon>
        <taxon>Embryophyta</taxon>
        <taxon>Tracheophyta</taxon>
        <taxon>Spermatophyta</taxon>
        <taxon>Pinopsida</taxon>
        <taxon>Pinidae</taxon>
        <taxon>Conifers II</taxon>
        <taxon>Cupressales</taxon>
        <taxon>Taxaceae</taxon>
        <taxon>Taxus</taxon>
    </lineage>
</organism>
<name>A0AA38CK96_TAXCH</name>
<evidence type="ECO:0000256" key="5">
    <source>
        <dbReference type="ARBA" id="ARBA00023034"/>
    </source>
</evidence>
<evidence type="ECO:0000256" key="3">
    <source>
        <dbReference type="ARBA" id="ARBA00022676"/>
    </source>
</evidence>
<gene>
    <name evidence="7" type="ORF">KI387_030939</name>
</gene>
<dbReference type="OMA" id="HAWENED"/>
<accession>A0AA38CK96</accession>